<dbReference type="Proteomes" id="UP001576780">
    <property type="component" value="Unassembled WGS sequence"/>
</dbReference>
<evidence type="ECO:0000256" key="7">
    <source>
        <dbReference type="HAMAP-Rule" id="MF_01310"/>
    </source>
</evidence>
<dbReference type="HAMAP" id="MF_01310">
    <property type="entry name" value="Ribosomal_uS11"/>
    <property type="match status" value="1"/>
</dbReference>
<organism evidence="10 11">
    <name type="scientific">Floridaenema evergladense BLCC-F167</name>
    <dbReference type="NCBI Taxonomy" id="3153639"/>
    <lineage>
        <taxon>Bacteria</taxon>
        <taxon>Bacillati</taxon>
        <taxon>Cyanobacteriota</taxon>
        <taxon>Cyanophyceae</taxon>
        <taxon>Oscillatoriophycideae</taxon>
        <taxon>Aerosakkonematales</taxon>
        <taxon>Aerosakkonemataceae</taxon>
        <taxon>Floridanema</taxon>
        <taxon>Floridanema evergladense</taxon>
    </lineage>
</organism>
<keyword evidence="5 7" id="KW-0687">Ribonucleoprotein</keyword>
<dbReference type="PIRSF" id="PIRSF002131">
    <property type="entry name" value="Ribosomal_S11"/>
    <property type="match status" value="1"/>
</dbReference>
<sequence length="132" mass="14051">MARQQTARKPGTKKQKRNVPNGIAFIQSTFNNTIVTISDQNGDVISWASAGSSGFKGAKKGTPFAAQTAAEGAARRAIDQGMRQIEVMVSGPGAGRETAIRALQGAGLEITLIRDITPIPHNGCRPPKRRRV</sequence>
<evidence type="ECO:0000313" key="10">
    <source>
        <dbReference type="EMBL" id="MFB2833993.1"/>
    </source>
</evidence>
<evidence type="ECO:0000256" key="1">
    <source>
        <dbReference type="ARBA" id="ARBA00006194"/>
    </source>
</evidence>
<evidence type="ECO:0000256" key="5">
    <source>
        <dbReference type="ARBA" id="ARBA00023274"/>
    </source>
</evidence>
<name>A0ABV4WFY9_9CYAN</name>
<dbReference type="PROSITE" id="PS00054">
    <property type="entry name" value="RIBOSOMAL_S11"/>
    <property type="match status" value="1"/>
</dbReference>
<feature type="region of interest" description="Disordered" evidence="9">
    <location>
        <begin position="1"/>
        <end position="20"/>
    </location>
</feature>
<dbReference type="NCBIfam" id="NF003698">
    <property type="entry name" value="PRK05309.1"/>
    <property type="match status" value="1"/>
</dbReference>
<reference evidence="10 11" key="1">
    <citation type="submission" date="2024-09" db="EMBL/GenBank/DDBJ databases">
        <title>Floridaenema gen nov. (Aerosakkonemataceae, Aerosakkonematales ord. nov., Cyanobacteria) from benthic tropical and subtropical fresh waters, with the description of four new species.</title>
        <authorList>
            <person name="Moretto J.A."/>
            <person name="Berthold D.E."/>
            <person name="Lefler F.W."/>
            <person name="Huang I.-S."/>
            <person name="Laughinghouse H. IV."/>
        </authorList>
    </citation>
    <scope>NUCLEOTIDE SEQUENCE [LARGE SCALE GENOMIC DNA]</scope>
    <source>
        <strain evidence="10 11">BLCC-F167</strain>
    </source>
</reference>
<dbReference type="InterPro" id="IPR036967">
    <property type="entry name" value="Ribosomal_uS11_sf"/>
</dbReference>
<keyword evidence="4 7" id="KW-0689">Ribosomal protein</keyword>
<evidence type="ECO:0000256" key="4">
    <source>
        <dbReference type="ARBA" id="ARBA00022980"/>
    </source>
</evidence>
<proteinExistence type="inferred from homology"/>
<comment type="similarity">
    <text evidence="1 7 8">Belongs to the universal ribosomal protein uS11 family.</text>
</comment>
<evidence type="ECO:0000256" key="9">
    <source>
        <dbReference type="SAM" id="MobiDB-lite"/>
    </source>
</evidence>
<protein>
    <recommendedName>
        <fullName evidence="6 7">Small ribosomal subunit protein uS11</fullName>
    </recommendedName>
</protein>
<dbReference type="PANTHER" id="PTHR11759">
    <property type="entry name" value="40S RIBOSOMAL PROTEIN S14/30S RIBOSOMAL PROTEIN S11"/>
    <property type="match status" value="1"/>
</dbReference>
<dbReference type="GO" id="GO:0005840">
    <property type="term" value="C:ribosome"/>
    <property type="evidence" value="ECO:0007669"/>
    <property type="project" value="UniProtKB-KW"/>
</dbReference>
<evidence type="ECO:0000256" key="2">
    <source>
        <dbReference type="ARBA" id="ARBA00022730"/>
    </source>
</evidence>
<evidence type="ECO:0000313" key="11">
    <source>
        <dbReference type="Proteomes" id="UP001576780"/>
    </source>
</evidence>
<evidence type="ECO:0000256" key="3">
    <source>
        <dbReference type="ARBA" id="ARBA00022884"/>
    </source>
</evidence>
<dbReference type="NCBIfam" id="TIGR03632">
    <property type="entry name" value="uS11_bact"/>
    <property type="match status" value="1"/>
</dbReference>
<keyword evidence="3 7" id="KW-0694">RNA-binding</keyword>
<dbReference type="SUPFAM" id="SSF53137">
    <property type="entry name" value="Translational machinery components"/>
    <property type="match status" value="1"/>
</dbReference>
<comment type="function">
    <text evidence="7">Located on the platform of the 30S subunit, it bridges several disparate RNA helices of the 16S rRNA. Forms part of the Shine-Dalgarno cleft in the 70S ribosome.</text>
</comment>
<dbReference type="InterPro" id="IPR019981">
    <property type="entry name" value="Ribosomal_uS11_bac-type"/>
</dbReference>
<keyword evidence="11" id="KW-1185">Reference proteome</keyword>
<dbReference type="Gene3D" id="3.30.420.80">
    <property type="entry name" value="Ribosomal protein S11"/>
    <property type="match status" value="1"/>
</dbReference>
<comment type="caution">
    <text evidence="10">The sequence shown here is derived from an EMBL/GenBank/DDBJ whole genome shotgun (WGS) entry which is preliminary data.</text>
</comment>
<comment type="subunit">
    <text evidence="7">Part of the 30S ribosomal subunit. Interacts with proteins S7 and S18. Binds to IF-3.</text>
</comment>
<dbReference type="InterPro" id="IPR001971">
    <property type="entry name" value="Ribosomal_uS11"/>
</dbReference>
<dbReference type="RefSeq" id="WP_413276433.1">
    <property type="nucleotide sequence ID" value="NZ_JBHFNT010000048.1"/>
</dbReference>
<dbReference type="InterPro" id="IPR018102">
    <property type="entry name" value="Ribosomal_uS11_CS"/>
</dbReference>
<evidence type="ECO:0000256" key="6">
    <source>
        <dbReference type="ARBA" id="ARBA00035160"/>
    </source>
</evidence>
<dbReference type="Pfam" id="PF00411">
    <property type="entry name" value="Ribosomal_S11"/>
    <property type="match status" value="1"/>
</dbReference>
<gene>
    <name evidence="7 10" type="primary">rpsK</name>
    <name evidence="7" type="synonym">rps11</name>
    <name evidence="10" type="ORF">ACE1CA_05620</name>
</gene>
<dbReference type="EMBL" id="JBHFNT010000048">
    <property type="protein sequence ID" value="MFB2833993.1"/>
    <property type="molecule type" value="Genomic_DNA"/>
</dbReference>
<keyword evidence="2 7" id="KW-0699">rRNA-binding</keyword>
<evidence type="ECO:0000256" key="8">
    <source>
        <dbReference type="RuleBase" id="RU003629"/>
    </source>
</evidence>
<accession>A0ABV4WFY9</accession>